<comment type="subunit">
    <text evidence="11">Heterotetramer of TRAP-alpha, TRAP-beta, TRAP-delta and TRAP-gamma.</text>
</comment>
<keyword evidence="7 11" id="KW-0256">Endoplasmic reticulum</keyword>
<dbReference type="GO" id="GO:0005789">
    <property type="term" value="C:endoplasmic reticulum membrane"/>
    <property type="evidence" value="ECO:0007669"/>
    <property type="project" value="UniProtKB-SubCell"/>
</dbReference>
<sequence length="193" mass="21768">MKFHIFYLAIAALLATICAEEELQPEAARLLVSKHILNKYLVENMDIIVKYSVYNVGSVAALEVEITDNSFHPDHFTHVSGELNARIDRVAPFTNVSHTIVVRPKKFGYFNFTSAEVLYRRTEDAPRLQVAVSSAPGEGLIVSYRDYAKKFSSHVIDWAAFAVMTLPSLAIPFALWFSSKNKYEKLAKSSKKH</sequence>
<comment type="caution">
    <text evidence="14">The sequence shown here is derived from an EMBL/GenBank/DDBJ whole genome shotgun (WGS) entry which is preliminary data.</text>
</comment>
<dbReference type="Proteomes" id="UP001168972">
    <property type="component" value="Unassembled WGS sequence"/>
</dbReference>
<evidence type="ECO:0000256" key="1">
    <source>
        <dbReference type="ARBA" id="ARBA00002838"/>
    </source>
</evidence>
<feature type="transmembrane region" description="Helical" evidence="12">
    <location>
        <begin position="158"/>
        <end position="178"/>
    </location>
</feature>
<protein>
    <recommendedName>
        <fullName evidence="4 11">Translocon-associated protein subunit beta</fullName>
        <shortName evidence="11">TRAP-beta</shortName>
    </recommendedName>
    <alternativeName>
        <fullName evidence="11">Signal sequence receptor subunit beta</fullName>
    </alternativeName>
</protein>
<evidence type="ECO:0000256" key="5">
    <source>
        <dbReference type="ARBA" id="ARBA00022692"/>
    </source>
</evidence>
<evidence type="ECO:0000256" key="11">
    <source>
        <dbReference type="PIRNR" id="PIRNR016400"/>
    </source>
</evidence>
<dbReference type="PANTHER" id="PTHR12861:SF3">
    <property type="entry name" value="TRANSLOCON-ASSOCIATED PROTEIN SUBUNIT BETA"/>
    <property type="match status" value="1"/>
</dbReference>
<evidence type="ECO:0000256" key="9">
    <source>
        <dbReference type="ARBA" id="ARBA00023136"/>
    </source>
</evidence>
<dbReference type="PIRSF" id="PIRSF016400">
    <property type="entry name" value="TRAP_beta"/>
    <property type="match status" value="1"/>
</dbReference>
<keyword evidence="6 13" id="KW-0732">Signal</keyword>
<dbReference type="PANTHER" id="PTHR12861">
    <property type="entry name" value="TRANSLOCON-ASSOCIATED PROTEIN, BETA SUBUNIT PRECURSOR TRAP-BETA SIGNAL SEQUENCE RECEPTOR BETA SUBUNIT"/>
    <property type="match status" value="1"/>
</dbReference>
<keyword evidence="15" id="KW-1185">Reference proteome</keyword>
<proteinExistence type="inferred from homology"/>
<comment type="function">
    <text evidence="1 11">TRAP proteins are part of a complex whose function is to bind calcium to the ER membrane and thereby regulate the retention of ER resident proteins.</text>
</comment>
<dbReference type="AlphaFoldDB" id="A0AA39FFE9"/>
<dbReference type="InterPro" id="IPR008856">
    <property type="entry name" value="TRAP_beta"/>
</dbReference>
<reference evidence="14" key="1">
    <citation type="journal article" date="2023" name="bioRxiv">
        <title>Scaffold-level genome assemblies of two parasitoid biocontrol wasps reveal the parthenogenesis mechanism and an associated novel virus.</title>
        <authorList>
            <person name="Inwood S."/>
            <person name="Skelly J."/>
            <person name="Guhlin J."/>
            <person name="Harrop T."/>
            <person name="Goldson S."/>
            <person name="Dearden P."/>
        </authorList>
    </citation>
    <scope>NUCLEOTIDE SEQUENCE</scope>
    <source>
        <strain evidence="14">Lincoln</strain>
        <tissue evidence="14">Whole body</tissue>
    </source>
</reference>
<evidence type="ECO:0000256" key="8">
    <source>
        <dbReference type="ARBA" id="ARBA00022989"/>
    </source>
</evidence>
<organism evidence="14 15">
    <name type="scientific">Microctonus hyperodae</name>
    <name type="common">Parasitoid wasp</name>
    <dbReference type="NCBI Taxonomy" id="165561"/>
    <lineage>
        <taxon>Eukaryota</taxon>
        <taxon>Metazoa</taxon>
        <taxon>Ecdysozoa</taxon>
        <taxon>Arthropoda</taxon>
        <taxon>Hexapoda</taxon>
        <taxon>Insecta</taxon>
        <taxon>Pterygota</taxon>
        <taxon>Neoptera</taxon>
        <taxon>Endopterygota</taxon>
        <taxon>Hymenoptera</taxon>
        <taxon>Apocrita</taxon>
        <taxon>Ichneumonoidea</taxon>
        <taxon>Braconidae</taxon>
        <taxon>Euphorinae</taxon>
        <taxon>Microctonus</taxon>
    </lineage>
</organism>
<keyword evidence="5 12" id="KW-0812">Transmembrane</keyword>
<evidence type="ECO:0000256" key="3">
    <source>
        <dbReference type="ARBA" id="ARBA00005610"/>
    </source>
</evidence>
<comment type="similarity">
    <text evidence="3 11">Belongs to the TRAP-beta family.</text>
</comment>
<evidence type="ECO:0000256" key="7">
    <source>
        <dbReference type="ARBA" id="ARBA00022824"/>
    </source>
</evidence>
<feature type="chain" id="PRO_5041259609" description="Translocon-associated protein subunit beta" evidence="13">
    <location>
        <begin position="20"/>
        <end position="193"/>
    </location>
</feature>
<keyword evidence="8 12" id="KW-1133">Transmembrane helix</keyword>
<evidence type="ECO:0000256" key="13">
    <source>
        <dbReference type="SAM" id="SignalP"/>
    </source>
</evidence>
<evidence type="ECO:0000313" key="15">
    <source>
        <dbReference type="Proteomes" id="UP001168972"/>
    </source>
</evidence>
<dbReference type="EMBL" id="JAQQBR010001831">
    <property type="protein sequence ID" value="KAK0168493.1"/>
    <property type="molecule type" value="Genomic_DNA"/>
</dbReference>
<evidence type="ECO:0000313" key="14">
    <source>
        <dbReference type="EMBL" id="KAK0168493.1"/>
    </source>
</evidence>
<comment type="subcellular location">
    <subcellularLocation>
        <location evidence="2">Endoplasmic reticulum membrane</location>
        <topology evidence="2">Single-pass type I membrane protein</topology>
    </subcellularLocation>
</comment>
<keyword evidence="9 11" id="KW-0472">Membrane</keyword>
<reference evidence="14" key="2">
    <citation type="submission" date="2023-03" db="EMBL/GenBank/DDBJ databases">
        <authorList>
            <person name="Inwood S.N."/>
            <person name="Skelly J.G."/>
            <person name="Guhlin J."/>
            <person name="Harrop T.W.R."/>
            <person name="Goldson S.G."/>
            <person name="Dearden P.K."/>
        </authorList>
    </citation>
    <scope>NUCLEOTIDE SEQUENCE</scope>
    <source>
        <strain evidence="14">Lincoln</strain>
        <tissue evidence="14">Whole body</tissue>
    </source>
</reference>
<keyword evidence="10" id="KW-0325">Glycoprotein</keyword>
<evidence type="ECO:0000256" key="12">
    <source>
        <dbReference type="SAM" id="Phobius"/>
    </source>
</evidence>
<dbReference type="Pfam" id="PF05753">
    <property type="entry name" value="TRAP_beta"/>
    <property type="match status" value="1"/>
</dbReference>
<feature type="signal peptide" evidence="13">
    <location>
        <begin position="1"/>
        <end position="19"/>
    </location>
</feature>
<name>A0AA39FFE9_MICHY</name>
<accession>A0AA39FFE9</accession>
<evidence type="ECO:0000256" key="10">
    <source>
        <dbReference type="ARBA" id="ARBA00023180"/>
    </source>
</evidence>
<evidence type="ECO:0000256" key="4">
    <source>
        <dbReference type="ARBA" id="ARBA00021110"/>
    </source>
</evidence>
<evidence type="ECO:0000256" key="2">
    <source>
        <dbReference type="ARBA" id="ARBA00004115"/>
    </source>
</evidence>
<evidence type="ECO:0000256" key="6">
    <source>
        <dbReference type="ARBA" id="ARBA00022729"/>
    </source>
</evidence>
<gene>
    <name evidence="14" type="ORF">PV327_002284</name>
</gene>